<comment type="caution">
    <text evidence="3">The sequence shown here is derived from an EMBL/GenBank/DDBJ whole genome shotgun (WGS) entry which is preliminary data.</text>
</comment>
<feature type="transmembrane region" description="Helical" evidence="1">
    <location>
        <begin position="12"/>
        <end position="30"/>
    </location>
</feature>
<dbReference type="Proteomes" id="UP000626148">
    <property type="component" value="Unassembled WGS sequence"/>
</dbReference>
<organism evidence="3 4">
    <name type="scientific">Saccharospirillum salsuginis</name>
    <dbReference type="NCBI Taxonomy" id="418750"/>
    <lineage>
        <taxon>Bacteria</taxon>
        <taxon>Pseudomonadati</taxon>
        <taxon>Pseudomonadota</taxon>
        <taxon>Gammaproteobacteria</taxon>
        <taxon>Oceanospirillales</taxon>
        <taxon>Saccharospirillaceae</taxon>
        <taxon>Saccharospirillum</taxon>
    </lineage>
</organism>
<protein>
    <submittedName>
        <fullName evidence="3">Fatty acid desaturase</fullName>
    </submittedName>
</protein>
<keyword evidence="1" id="KW-1133">Transmembrane helix</keyword>
<evidence type="ECO:0000313" key="3">
    <source>
        <dbReference type="EMBL" id="GGX71756.1"/>
    </source>
</evidence>
<proteinExistence type="predicted"/>
<feature type="domain" description="Fatty acid desaturase" evidence="2">
    <location>
        <begin position="33"/>
        <end position="270"/>
    </location>
</feature>
<dbReference type="EMBL" id="BMXR01000015">
    <property type="protein sequence ID" value="GGX71756.1"/>
    <property type="molecule type" value="Genomic_DNA"/>
</dbReference>
<evidence type="ECO:0000313" key="4">
    <source>
        <dbReference type="Proteomes" id="UP000626148"/>
    </source>
</evidence>
<reference evidence="3" key="2">
    <citation type="submission" date="2020-09" db="EMBL/GenBank/DDBJ databases">
        <authorList>
            <person name="Sun Q."/>
            <person name="Kim S."/>
        </authorList>
    </citation>
    <scope>NUCLEOTIDE SEQUENCE</scope>
    <source>
        <strain evidence="3">KCTC 22169</strain>
    </source>
</reference>
<feature type="transmembrane region" description="Helical" evidence="1">
    <location>
        <begin position="131"/>
        <end position="149"/>
    </location>
</feature>
<dbReference type="Pfam" id="PF00487">
    <property type="entry name" value="FA_desaturase"/>
    <property type="match status" value="1"/>
</dbReference>
<reference evidence="3" key="1">
    <citation type="journal article" date="2014" name="Int. J. Syst. Evol. Microbiol.">
        <title>Complete genome sequence of Corynebacterium casei LMG S-19264T (=DSM 44701T), isolated from a smear-ripened cheese.</title>
        <authorList>
            <consortium name="US DOE Joint Genome Institute (JGI-PGF)"/>
            <person name="Walter F."/>
            <person name="Albersmeier A."/>
            <person name="Kalinowski J."/>
            <person name="Ruckert C."/>
        </authorList>
    </citation>
    <scope>NUCLEOTIDE SEQUENCE</scope>
    <source>
        <strain evidence="3">KCTC 22169</strain>
    </source>
</reference>
<keyword evidence="4" id="KW-1185">Reference proteome</keyword>
<gene>
    <name evidence="3" type="ORF">GCM10007392_43900</name>
</gene>
<accession>A0A918NJ88</accession>
<keyword evidence="1" id="KW-0472">Membrane</keyword>
<keyword evidence="1" id="KW-0812">Transmembrane</keyword>
<name>A0A918NJ88_9GAMM</name>
<feature type="transmembrane region" description="Helical" evidence="1">
    <location>
        <begin position="161"/>
        <end position="180"/>
    </location>
</feature>
<dbReference type="GO" id="GO:0006629">
    <property type="term" value="P:lipid metabolic process"/>
    <property type="evidence" value="ECO:0007669"/>
    <property type="project" value="InterPro"/>
</dbReference>
<dbReference type="AlphaFoldDB" id="A0A918NJ88"/>
<sequence>MGLRDRAEWKTLLLILACYAAWIGVLSNPLDMAVWAQCLLLIPLITLHSSLQHECIHGHPFLDQRLNDALVAVPLGLFVPYRRFKAAHIKHHHGASLTDPYEDPESWYQTPERWQRLPTTVKILLRWNNRLVGRVLLGPLLSVIGFVGSELSTGRRTPATVRIWVLHGLAVIGLLAVIHIGTGLSAALYLLCAYLGYGLLSVRTFLEHQADDSMRARTVLIEDTGPLSWLFLNNNLHAVHHAYPNVAWYELPRLFRNNRERLLAMNQGYYFRSYAEIWRRFAFRAKEPVVYPLAGENRGQRGGVA</sequence>
<feature type="transmembrane region" description="Helical" evidence="1">
    <location>
        <begin position="186"/>
        <end position="206"/>
    </location>
</feature>
<dbReference type="RefSeq" id="WP_229805475.1">
    <property type="nucleotide sequence ID" value="NZ_BMXR01000015.1"/>
</dbReference>
<evidence type="ECO:0000256" key="1">
    <source>
        <dbReference type="SAM" id="Phobius"/>
    </source>
</evidence>
<evidence type="ECO:0000259" key="2">
    <source>
        <dbReference type="Pfam" id="PF00487"/>
    </source>
</evidence>
<dbReference type="InterPro" id="IPR005804">
    <property type="entry name" value="FA_desaturase_dom"/>
</dbReference>